<proteinExistence type="predicted"/>
<dbReference type="AlphaFoldDB" id="A0AAD6G4T8"/>
<dbReference type="GeneID" id="81594937"/>
<feature type="compositionally biased region" description="Basic and acidic residues" evidence="1">
    <location>
        <begin position="90"/>
        <end position="99"/>
    </location>
</feature>
<feature type="compositionally biased region" description="Basic and acidic residues" evidence="1">
    <location>
        <begin position="300"/>
        <end position="309"/>
    </location>
</feature>
<feature type="region of interest" description="Disordered" evidence="1">
    <location>
        <begin position="238"/>
        <end position="309"/>
    </location>
</feature>
<feature type="compositionally biased region" description="Low complexity" evidence="1">
    <location>
        <begin position="254"/>
        <end position="264"/>
    </location>
</feature>
<name>A0AAD6G4T8_9EURO</name>
<keyword evidence="3" id="KW-1185">Reference proteome</keyword>
<dbReference type="Proteomes" id="UP001213681">
    <property type="component" value="Unassembled WGS sequence"/>
</dbReference>
<feature type="compositionally biased region" description="Basic and acidic residues" evidence="1">
    <location>
        <begin position="74"/>
        <end position="83"/>
    </location>
</feature>
<feature type="region of interest" description="Disordered" evidence="1">
    <location>
        <begin position="182"/>
        <end position="212"/>
    </location>
</feature>
<evidence type="ECO:0000313" key="2">
    <source>
        <dbReference type="EMBL" id="KAJ5459759.1"/>
    </source>
</evidence>
<evidence type="ECO:0000313" key="3">
    <source>
        <dbReference type="Proteomes" id="UP001213681"/>
    </source>
</evidence>
<comment type="caution">
    <text evidence="2">The sequence shown here is derived from an EMBL/GenBank/DDBJ whole genome shotgun (WGS) entry which is preliminary data.</text>
</comment>
<sequence length="613" mass="68165">MEINAEESIQRWLANVPEGPPSQPDCEGLNTTGFESNGKLSTALEPSDTGPAIRWPNINKRPRDENADSGQCLHPRDVGNRYERRPRRKTRDDKYEYKRPGSPRKRLARSHKDKGKRTRTNRKHAMNDAFHASNVARERLTLRNTMNMGIFSKGKASSPIKLRDAPDLSFSETRFLAQKDQVPLGTGTGAGTGFDESPLQKKLSQHSRPKISHYVFREPSKVVATERPTIQHTALSVQLSQGDQWHPSGPQGITPSTPAAASAAQCSLGKKQAKLQRSQGQLPHSDHESRSPTPYSWSVSDRRGSQQSRKLEDRLLKILHTGLSPRSLDEVNNSPGSMKGYCNIQDLRGLLESRKTHWLPQTSIHGMTTCNEAPESLAVVTETAQGLEKVTIAQFESSEAALKSGNRPSHIQKTPDGLFCIPQRNQVRSQEDEVPKDLSPSSQQHRPVLIEPKSVGLDLEDDDAFFQKLDAAYCLIFEPEGVRPEPLGLGPIVRHGSNWSIAKQTHNHGSISSRRIHPSLCESIDTLLCGQLGLDVLPTFANPSHRPHEELTAFPQSDIMALQALERHSTGEVLVQGPEVAHRFHLSGPLPANASEQFCPPVPPEFWRQKRLY</sequence>
<accession>A0AAD6G4T8</accession>
<protein>
    <submittedName>
        <fullName evidence="2">Uncharacterized protein</fullName>
    </submittedName>
</protein>
<reference evidence="2" key="2">
    <citation type="journal article" date="2023" name="IMA Fungus">
        <title>Comparative genomic study of the Penicillium genus elucidates a diverse pangenome and 15 lateral gene transfer events.</title>
        <authorList>
            <person name="Petersen C."/>
            <person name="Sorensen T."/>
            <person name="Nielsen M.R."/>
            <person name="Sondergaard T.E."/>
            <person name="Sorensen J.L."/>
            <person name="Fitzpatrick D.A."/>
            <person name="Frisvad J.C."/>
            <person name="Nielsen K.L."/>
        </authorList>
    </citation>
    <scope>NUCLEOTIDE SEQUENCE</scope>
    <source>
        <strain evidence="2">IBT 16125</strain>
    </source>
</reference>
<organism evidence="2 3">
    <name type="scientific">Penicillium daleae</name>
    <dbReference type="NCBI Taxonomy" id="63821"/>
    <lineage>
        <taxon>Eukaryota</taxon>
        <taxon>Fungi</taxon>
        <taxon>Dikarya</taxon>
        <taxon>Ascomycota</taxon>
        <taxon>Pezizomycotina</taxon>
        <taxon>Eurotiomycetes</taxon>
        <taxon>Eurotiomycetidae</taxon>
        <taxon>Eurotiales</taxon>
        <taxon>Aspergillaceae</taxon>
        <taxon>Penicillium</taxon>
    </lineage>
</organism>
<reference evidence="2" key="1">
    <citation type="submission" date="2022-12" db="EMBL/GenBank/DDBJ databases">
        <authorList>
            <person name="Petersen C."/>
        </authorList>
    </citation>
    <scope>NUCLEOTIDE SEQUENCE</scope>
    <source>
        <strain evidence="2">IBT 16125</strain>
    </source>
</reference>
<dbReference type="EMBL" id="JAPVEA010000002">
    <property type="protein sequence ID" value="KAJ5459759.1"/>
    <property type="molecule type" value="Genomic_DNA"/>
</dbReference>
<evidence type="ECO:0000256" key="1">
    <source>
        <dbReference type="SAM" id="MobiDB-lite"/>
    </source>
</evidence>
<feature type="compositionally biased region" description="Basic residues" evidence="1">
    <location>
        <begin position="101"/>
        <end position="123"/>
    </location>
</feature>
<feature type="compositionally biased region" description="Polar residues" evidence="1">
    <location>
        <begin position="29"/>
        <end position="40"/>
    </location>
</feature>
<gene>
    <name evidence="2" type="ORF">N7458_001311</name>
</gene>
<dbReference type="RefSeq" id="XP_056768801.1">
    <property type="nucleotide sequence ID" value="XM_056904694.1"/>
</dbReference>
<feature type="region of interest" description="Disordered" evidence="1">
    <location>
        <begin position="1"/>
        <end position="123"/>
    </location>
</feature>